<evidence type="ECO:0000256" key="1">
    <source>
        <dbReference type="ARBA" id="ARBA00009725"/>
    </source>
</evidence>
<feature type="region of interest" description="Disordered" evidence="5">
    <location>
        <begin position="1"/>
        <end position="23"/>
    </location>
</feature>
<dbReference type="RefSeq" id="XP_022666299.1">
    <property type="nucleotide sequence ID" value="XM_022810564.1"/>
</dbReference>
<evidence type="ECO:0000256" key="5">
    <source>
        <dbReference type="SAM" id="MobiDB-lite"/>
    </source>
</evidence>
<keyword evidence="2 4" id="KW-0489">Methyltransferase</keyword>
<dbReference type="OrthoDB" id="417697at2759"/>
<dbReference type="KEGG" id="vde:111252511"/>
<dbReference type="GeneID" id="111252511"/>
<evidence type="ECO:0000256" key="4">
    <source>
        <dbReference type="PIRNR" id="PIRNR037755"/>
    </source>
</evidence>
<dbReference type="SUPFAM" id="SSF53335">
    <property type="entry name" value="S-adenosyl-L-methionine-dependent methyltransferases"/>
    <property type="match status" value="1"/>
</dbReference>
<dbReference type="PANTHER" id="PTHR22809:SF5">
    <property type="entry name" value="TRNA N(3)-METHYLCYTIDINE METHYLTRANSFERASE METTL6"/>
    <property type="match status" value="1"/>
</dbReference>
<dbReference type="Gene3D" id="3.40.50.150">
    <property type="entry name" value="Vaccinia Virus protein VP39"/>
    <property type="match status" value="1"/>
</dbReference>
<dbReference type="InterPro" id="IPR029063">
    <property type="entry name" value="SAM-dependent_MTases_sf"/>
</dbReference>
<dbReference type="GO" id="GO:0032259">
    <property type="term" value="P:methylation"/>
    <property type="evidence" value="ECO:0007669"/>
    <property type="project" value="UniProtKB-KW"/>
</dbReference>
<dbReference type="FunCoup" id="A0A7M7MCJ4">
    <property type="interactions" value="242"/>
</dbReference>
<dbReference type="PANTHER" id="PTHR22809">
    <property type="entry name" value="METHYLTRANSFERASE-RELATED"/>
    <property type="match status" value="1"/>
</dbReference>
<sequence>MAAKDDLQSSTPKNSKTADFSPIGHRVRTLTAEEVRKLNEDKEMVNEFKQMKFEQDAKKHWDQFYLRNEARFFKDRHWTIREFQELLNTSTMPGEKNVNADLSAIGATYRPVLLEVGCGVGNMVLPLLEEDTRFQVLACDFSPRAVALLSTNPIFIAKGGRAFVCDLTTSTLLEEVRPDSVDVVTLIFMLSAVHPNKMPIVLDNLFKVLQPGGVVLFRDYGLYDQAQLRFKKGHKLQENFYVRQDGTRVYYFSEEAVRTLFENSGFLARENSYICRRTINRKEGIDVPRVFVQSKFVKPFLSVKKSTSITQGENGIG</sequence>
<dbReference type="GO" id="GO:0008757">
    <property type="term" value="F:S-adenosylmethionine-dependent methyltransferase activity"/>
    <property type="evidence" value="ECO:0007669"/>
    <property type="project" value="UniProtKB-ARBA"/>
</dbReference>
<keyword evidence="7" id="KW-1185">Reference proteome</keyword>
<organism evidence="6 7">
    <name type="scientific">Varroa destructor</name>
    <name type="common">Honeybee mite</name>
    <dbReference type="NCBI Taxonomy" id="109461"/>
    <lineage>
        <taxon>Eukaryota</taxon>
        <taxon>Metazoa</taxon>
        <taxon>Ecdysozoa</taxon>
        <taxon>Arthropoda</taxon>
        <taxon>Chelicerata</taxon>
        <taxon>Arachnida</taxon>
        <taxon>Acari</taxon>
        <taxon>Parasitiformes</taxon>
        <taxon>Mesostigmata</taxon>
        <taxon>Gamasina</taxon>
        <taxon>Dermanyssoidea</taxon>
        <taxon>Varroidae</taxon>
        <taxon>Varroa</taxon>
    </lineage>
</organism>
<dbReference type="EnsemblMetazoa" id="XM_022810564">
    <property type="protein sequence ID" value="XP_022666299"/>
    <property type="gene ID" value="LOC111252511"/>
</dbReference>
<evidence type="ECO:0000256" key="2">
    <source>
        <dbReference type="ARBA" id="ARBA00022603"/>
    </source>
</evidence>
<keyword evidence="3 4" id="KW-0808">Transferase</keyword>
<evidence type="ECO:0000313" key="6">
    <source>
        <dbReference type="EnsemblMetazoa" id="XP_022666299"/>
    </source>
</evidence>
<evidence type="ECO:0000313" key="7">
    <source>
        <dbReference type="Proteomes" id="UP000594260"/>
    </source>
</evidence>
<dbReference type="Proteomes" id="UP000594260">
    <property type="component" value="Unplaced"/>
</dbReference>
<comment type="similarity">
    <text evidence="1 4">Belongs to the methyltransferase superfamily. METL family.</text>
</comment>
<dbReference type="OMA" id="DAQRNWD"/>
<dbReference type="EC" id="2.1.1.-" evidence="4"/>
<proteinExistence type="inferred from homology"/>
<comment type="function">
    <text evidence="4">S-adenosyl-L-methionine-dependent methyltransferase.</text>
</comment>
<dbReference type="AlphaFoldDB" id="A0A7M7MCJ4"/>
<dbReference type="PIRSF" id="PIRSF037755">
    <property type="entry name" value="Mettl2_prd"/>
    <property type="match status" value="1"/>
</dbReference>
<feature type="compositionally biased region" description="Polar residues" evidence="5">
    <location>
        <begin position="8"/>
        <end position="18"/>
    </location>
</feature>
<reference evidence="6" key="1">
    <citation type="submission" date="2021-01" db="UniProtKB">
        <authorList>
            <consortium name="EnsemblMetazoa"/>
        </authorList>
    </citation>
    <scope>IDENTIFICATION</scope>
</reference>
<accession>A0A7M7MCJ4</accession>
<dbReference type="InParanoid" id="A0A7M7MCJ4"/>
<dbReference type="GO" id="GO:0008173">
    <property type="term" value="F:RNA methyltransferase activity"/>
    <property type="evidence" value="ECO:0007669"/>
    <property type="project" value="UniProtKB-ARBA"/>
</dbReference>
<dbReference type="Pfam" id="PF13489">
    <property type="entry name" value="Methyltransf_23"/>
    <property type="match status" value="1"/>
</dbReference>
<dbReference type="CDD" id="cd02440">
    <property type="entry name" value="AdoMet_MTases"/>
    <property type="match status" value="1"/>
</dbReference>
<dbReference type="InterPro" id="IPR026113">
    <property type="entry name" value="METTL2/6/8-like"/>
</dbReference>
<protein>
    <recommendedName>
        <fullName evidence="4">tRNA N(3)-methylcytidine methyltransferase</fullName>
        <ecNumber evidence="4">2.1.1.-</ecNumber>
    </recommendedName>
</protein>
<evidence type="ECO:0000256" key="3">
    <source>
        <dbReference type="ARBA" id="ARBA00022679"/>
    </source>
</evidence>
<name>A0A7M7MCJ4_VARDE</name>